<dbReference type="GO" id="GO:0016887">
    <property type="term" value="F:ATP hydrolysis activity"/>
    <property type="evidence" value="ECO:0007669"/>
    <property type="project" value="InterPro"/>
</dbReference>
<dbReference type="InterPro" id="IPR027417">
    <property type="entry name" value="P-loop_NTPase"/>
</dbReference>
<dbReference type="InterPro" id="IPR003593">
    <property type="entry name" value="AAA+_ATPase"/>
</dbReference>
<evidence type="ECO:0000259" key="3">
    <source>
        <dbReference type="PROSITE" id="PS50893"/>
    </source>
</evidence>
<keyword evidence="2 4" id="KW-0067">ATP-binding</keyword>
<reference evidence="4 5" key="1">
    <citation type="submission" date="2016-01" db="EMBL/GenBank/DDBJ databases">
        <authorList>
            <person name="Oliw E.H."/>
        </authorList>
    </citation>
    <scope>NUCLEOTIDE SEQUENCE [LARGE SCALE GENOMIC DNA]</scope>
    <source>
        <strain evidence="4 5">CMW7756A</strain>
    </source>
</reference>
<dbReference type="Proteomes" id="UP000070174">
    <property type="component" value="Unassembled WGS sequence"/>
</dbReference>
<sequence length="228" mass="25986">MSKLEIKNLNMGYKNKVLDDLNLELDKGQIVGLVGPNGAGKSTLLRILAGLEKTYKGSVVIDGEEISYKTAEILSYQPDKFALSDKLSVKEVVRTYKKFFKDFDEEKFYRIYDEFKLPQGAKVKEMSKGMREKMQIALSLSRKAEIFLLDEPISGVDPSARKAIIQTILNNFEEDSLIILSTHLINQIEPLLDRVLFLSEGKISLNKTVDEIRSEKNMSIEDYFTEVF</sequence>
<accession>A0A133PGW6</accession>
<dbReference type="PROSITE" id="PS50893">
    <property type="entry name" value="ABC_TRANSPORTER_2"/>
    <property type="match status" value="1"/>
</dbReference>
<dbReference type="InterPro" id="IPR003439">
    <property type="entry name" value="ABC_transporter-like_ATP-bd"/>
</dbReference>
<gene>
    <name evidence="4" type="ORF">HMPREF3229_01821</name>
</gene>
<dbReference type="Gene3D" id="3.40.50.300">
    <property type="entry name" value="P-loop containing nucleotide triphosphate hydrolases"/>
    <property type="match status" value="1"/>
</dbReference>
<proteinExistence type="predicted"/>
<feature type="domain" description="ABC transporter" evidence="3">
    <location>
        <begin position="1"/>
        <end position="225"/>
    </location>
</feature>
<evidence type="ECO:0000313" key="4">
    <source>
        <dbReference type="EMBL" id="KXA27750.1"/>
    </source>
</evidence>
<dbReference type="SUPFAM" id="SSF52540">
    <property type="entry name" value="P-loop containing nucleoside triphosphate hydrolases"/>
    <property type="match status" value="1"/>
</dbReference>
<evidence type="ECO:0000256" key="1">
    <source>
        <dbReference type="ARBA" id="ARBA00022741"/>
    </source>
</evidence>
<keyword evidence="1" id="KW-0547">Nucleotide-binding</keyword>
<dbReference type="PANTHER" id="PTHR43158">
    <property type="entry name" value="SKFA PEPTIDE EXPORT ATP-BINDING PROTEIN SKFE"/>
    <property type="match status" value="1"/>
</dbReference>
<comment type="caution">
    <text evidence="4">The sequence shown here is derived from an EMBL/GenBank/DDBJ whole genome shotgun (WGS) entry which is preliminary data.</text>
</comment>
<evidence type="ECO:0000313" key="5">
    <source>
        <dbReference type="Proteomes" id="UP000070174"/>
    </source>
</evidence>
<dbReference type="AlphaFoldDB" id="A0A133PGW6"/>
<organism evidence="4">
    <name type="scientific">Peptoniphilus harei</name>
    <dbReference type="NCBI Taxonomy" id="54005"/>
    <lineage>
        <taxon>Bacteria</taxon>
        <taxon>Bacillati</taxon>
        <taxon>Bacillota</taxon>
        <taxon>Tissierellia</taxon>
        <taxon>Tissierellales</taxon>
        <taxon>Peptoniphilaceae</taxon>
        <taxon>Peptoniphilus</taxon>
    </lineage>
</organism>
<dbReference type="CDD" id="cd03230">
    <property type="entry name" value="ABC_DR_subfamily_A"/>
    <property type="match status" value="1"/>
</dbReference>
<dbReference type="EMBL" id="LRQE01000050">
    <property type="protein sequence ID" value="KXA27750.1"/>
    <property type="molecule type" value="Genomic_DNA"/>
</dbReference>
<dbReference type="RefSeq" id="WP_060800735.1">
    <property type="nucleotide sequence ID" value="NZ_JADNMH010000004.1"/>
</dbReference>
<dbReference type="GO" id="GO:0005524">
    <property type="term" value="F:ATP binding"/>
    <property type="evidence" value="ECO:0007669"/>
    <property type="project" value="UniProtKB-KW"/>
</dbReference>
<protein>
    <submittedName>
        <fullName evidence="4">ABC transporter, ATP-binding protein</fullName>
    </submittedName>
</protein>
<dbReference type="PANTHER" id="PTHR43158:SF1">
    <property type="entry name" value="ABC TRANSPORTER, ATP-BINDING PROTEIN"/>
    <property type="match status" value="1"/>
</dbReference>
<dbReference type="Pfam" id="PF00005">
    <property type="entry name" value="ABC_tran"/>
    <property type="match status" value="1"/>
</dbReference>
<evidence type="ECO:0000256" key="2">
    <source>
        <dbReference type="ARBA" id="ARBA00022840"/>
    </source>
</evidence>
<dbReference type="SMART" id="SM00382">
    <property type="entry name" value="AAA"/>
    <property type="match status" value="1"/>
</dbReference>
<dbReference type="PATRIC" id="fig|54005.3.peg.1784"/>
<name>A0A133PGW6_9FIRM</name>